<dbReference type="InterPro" id="IPR004358">
    <property type="entry name" value="Sig_transdc_His_kin-like_C"/>
</dbReference>
<feature type="domain" description="HPt" evidence="15">
    <location>
        <begin position="1613"/>
        <end position="1721"/>
    </location>
</feature>
<dbReference type="Gene3D" id="1.20.120.160">
    <property type="entry name" value="HPT domain"/>
    <property type="match status" value="7"/>
</dbReference>
<feature type="domain" description="HPt" evidence="15">
    <location>
        <begin position="673"/>
        <end position="777"/>
    </location>
</feature>
<comment type="caution">
    <text evidence="16">The sequence shown here is derived from an EMBL/GenBank/DDBJ whole genome shotgun (WGS) entry which is preliminary data.</text>
</comment>
<comment type="catalytic activity">
    <reaction evidence="1">
        <text>ATP + protein L-histidine = ADP + protein N-phospho-L-histidine.</text>
        <dbReference type="EC" id="2.7.13.3"/>
    </reaction>
</comment>
<feature type="region of interest" description="Disordered" evidence="11">
    <location>
        <begin position="1716"/>
        <end position="1764"/>
    </location>
</feature>
<evidence type="ECO:0000256" key="10">
    <source>
        <dbReference type="PROSITE-ProRule" id="PRU00169"/>
    </source>
</evidence>
<feature type="modified residue" description="Phosphohistidine" evidence="9">
    <location>
        <position position="1660"/>
    </location>
</feature>
<dbReference type="GO" id="GO:0005737">
    <property type="term" value="C:cytoplasm"/>
    <property type="evidence" value="ECO:0007669"/>
    <property type="project" value="InterPro"/>
</dbReference>
<dbReference type="InterPro" id="IPR003594">
    <property type="entry name" value="HATPase_dom"/>
</dbReference>
<evidence type="ECO:0000256" key="11">
    <source>
        <dbReference type="SAM" id="MobiDB-lite"/>
    </source>
</evidence>
<dbReference type="InterPro" id="IPR011006">
    <property type="entry name" value="CheY-like_superfamily"/>
</dbReference>
<dbReference type="SMART" id="SM00387">
    <property type="entry name" value="HATPase_c"/>
    <property type="match status" value="1"/>
</dbReference>
<evidence type="ECO:0000259" key="12">
    <source>
        <dbReference type="PROSITE" id="PS50109"/>
    </source>
</evidence>
<evidence type="ECO:0000256" key="1">
    <source>
        <dbReference type="ARBA" id="ARBA00000085"/>
    </source>
</evidence>
<dbReference type="GO" id="GO:0000155">
    <property type="term" value="F:phosphorelay sensor kinase activity"/>
    <property type="evidence" value="ECO:0007669"/>
    <property type="project" value="InterPro"/>
</dbReference>
<evidence type="ECO:0000256" key="4">
    <source>
        <dbReference type="ARBA" id="ARBA00022553"/>
    </source>
</evidence>
<dbReference type="SMART" id="SM01231">
    <property type="entry name" value="H-kinase_dim"/>
    <property type="match status" value="1"/>
</dbReference>
<feature type="region of interest" description="Disordered" evidence="11">
    <location>
        <begin position="588"/>
        <end position="609"/>
    </location>
</feature>
<evidence type="ECO:0000256" key="8">
    <source>
        <dbReference type="ARBA" id="ARBA00035100"/>
    </source>
</evidence>
<feature type="modified residue" description="Phosphohistidine" evidence="9">
    <location>
        <position position="1004"/>
    </location>
</feature>
<dbReference type="InterPro" id="IPR036890">
    <property type="entry name" value="HATPase_C_sf"/>
</dbReference>
<feature type="domain" description="HPt" evidence="15">
    <location>
        <begin position="1436"/>
        <end position="1540"/>
    </location>
</feature>
<dbReference type="InterPro" id="IPR051315">
    <property type="entry name" value="Bact_Chemotaxis_CheA"/>
</dbReference>
<dbReference type="InterPro" id="IPR001789">
    <property type="entry name" value="Sig_transdc_resp-reg_receiver"/>
</dbReference>
<comment type="function">
    <text evidence="8">Involved in the transmission of sensory signals from the chemoreceptors to the flagellar motors. CheA is autophosphorylated; it can transfer its phosphate group to either CheB or CheY.</text>
</comment>
<evidence type="ECO:0000256" key="6">
    <source>
        <dbReference type="ARBA" id="ARBA00022777"/>
    </source>
</evidence>
<dbReference type="PROSITE" id="PS50894">
    <property type="entry name" value="HPT"/>
    <property type="match status" value="5"/>
</dbReference>
<gene>
    <name evidence="16" type="ORF">D4A39_08935</name>
</gene>
<evidence type="ECO:0000313" key="17">
    <source>
        <dbReference type="Proteomes" id="UP000283734"/>
    </source>
</evidence>
<dbReference type="InterPro" id="IPR036641">
    <property type="entry name" value="HPT_dom_sf"/>
</dbReference>
<feature type="domain" description="Response regulatory" evidence="13">
    <location>
        <begin position="2260"/>
        <end position="2376"/>
    </location>
</feature>
<feature type="compositionally biased region" description="Polar residues" evidence="11">
    <location>
        <begin position="838"/>
        <end position="849"/>
    </location>
</feature>
<dbReference type="Gene3D" id="2.30.30.40">
    <property type="entry name" value="SH3 Domains"/>
    <property type="match status" value="1"/>
</dbReference>
<feature type="domain" description="CheW-like" evidence="14">
    <location>
        <begin position="2092"/>
        <end position="2231"/>
    </location>
</feature>
<dbReference type="GO" id="GO:0006935">
    <property type="term" value="P:chemotaxis"/>
    <property type="evidence" value="ECO:0007669"/>
    <property type="project" value="InterPro"/>
</dbReference>
<dbReference type="EMBL" id="QYYA01000002">
    <property type="protein sequence ID" value="RJG18580.1"/>
    <property type="molecule type" value="Genomic_DNA"/>
</dbReference>
<dbReference type="Gene3D" id="3.40.50.2300">
    <property type="match status" value="1"/>
</dbReference>
<dbReference type="Pfam" id="PF02518">
    <property type="entry name" value="HATPase_c"/>
    <property type="match status" value="1"/>
</dbReference>
<proteinExistence type="predicted"/>
<feature type="modified residue" description="Phosphohistidine" evidence="9">
    <location>
        <position position="720"/>
    </location>
</feature>
<evidence type="ECO:0000256" key="9">
    <source>
        <dbReference type="PROSITE-ProRule" id="PRU00110"/>
    </source>
</evidence>
<dbReference type="PRINTS" id="PR00344">
    <property type="entry name" value="BCTRLSENSOR"/>
</dbReference>
<feature type="region of interest" description="Disordered" evidence="11">
    <location>
        <begin position="1389"/>
        <end position="1414"/>
    </location>
</feature>
<dbReference type="InterPro" id="IPR002545">
    <property type="entry name" value="CheW-lke_dom"/>
</dbReference>
<keyword evidence="17" id="KW-1185">Reference proteome</keyword>
<dbReference type="EC" id="2.7.13.3" evidence="2"/>
<dbReference type="PANTHER" id="PTHR43395:SF8">
    <property type="entry name" value="HISTIDINE KINASE"/>
    <property type="match status" value="1"/>
</dbReference>
<dbReference type="Pfam" id="PF00072">
    <property type="entry name" value="Response_reg"/>
    <property type="match status" value="1"/>
</dbReference>
<dbReference type="SUPFAM" id="SSF52172">
    <property type="entry name" value="CheY-like"/>
    <property type="match status" value="1"/>
</dbReference>
<dbReference type="InterPro" id="IPR036061">
    <property type="entry name" value="CheW-like_dom_sf"/>
</dbReference>
<feature type="domain" description="Histidine kinase" evidence="12">
    <location>
        <begin position="1857"/>
        <end position="2090"/>
    </location>
</feature>
<dbReference type="SUPFAM" id="SSF55874">
    <property type="entry name" value="ATPase domain of HSP90 chaperone/DNA topoisomerase II/histidine kinase"/>
    <property type="match status" value="1"/>
</dbReference>
<dbReference type="SUPFAM" id="SSF50341">
    <property type="entry name" value="CheW-like"/>
    <property type="match status" value="1"/>
</dbReference>
<feature type="domain" description="HPt" evidence="15">
    <location>
        <begin position="957"/>
        <end position="1061"/>
    </location>
</feature>
<keyword evidence="4 10" id="KW-0597">Phosphoprotein</keyword>
<dbReference type="SMART" id="SM00260">
    <property type="entry name" value="CheW"/>
    <property type="match status" value="1"/>
</dbReference>
<feature type="region of interest" description="Disordered" evidence="11">
    <location>
        <begin position="645"/>
        <end position="673"/>
    </location>
</feature>
<dbReference type="PANTHER" id="PTHR43395">
    <property type="entry name" value="SENSOR HISTIDINE KINASE CHEA"/>
    <property type="match status" value="1"/>
</dbReference>
<dbReference type="Gene3D" id="3.30.565.10">
    <property type="entry name" value="Histidine kinase-like ATPase, C-terminal domain"/>
    <property type="match status" value="1"/>
</dbReference>
<dbReference type="InterPro" id="IPR005467">
    <property type="entry name" value="His_kinase_dom"/>
</dbReference>
<sequence length="2385" mass="260054">MSDRHDYLALDWVRGEIQETLNQAQQALEAFVENPDDATRMRFCQAHLHQVFGTLQMVEFYGAALLAEEMEKLAQALLEGRVGNVADGQETLMRAILQLPPYLDRVASNRRDLPVVLLPLLNDLRAARGESLLSETALFKPDLSEATGRGQVPQALLDDPRFVALAKKIRQMFQIALLGVLRNDRMGENLGYMAKVFTKLEQVTGDAPRAPLWSISHALVDGLSEDAIVLGTSVKMMLGQIDRTMRALVTDGAASLNQPAPTDLLKNLLYYVAKAEAASARIRDIKARYRLDDALPSDDLVNAERARMTGPDAEAMSSVVQALSEELTTVKDALESFVHNGNTDASTLQPQTVTLKQVADTVAVLGLGQPRTLVEEQLRAMEDIVAGKHPAEREALMDIAGALLYVEATLAGISGGDRRGQAGGELGDMPGHVGQAMDAVLRECRAGLEEAKDGIVEFIASQWNTEHLVPVPDRLNAVRGGLELIQLARPGAILRQCVSFIEEQLLASDKPKPDWRSMDTLADAITSVEYYLERLSDDPETTDDILHLARASVDALGYPLAEETEFDSNAVDVERIELDTAAVTEVEALPASDESASETLEQDGEPLAFDDDEAVVSEEQDDTIELTLPQGPAENDVVEAIAPDVDDSHETDEPVTTLDPAAAEGSEAGDDSDDLIDDEIIEIFQEEASEVLEALDEYFPRWVANTSDEESLVEFRRAFHTLKGSGRMVGAATVGELAWSVENMMNRVIDKTIEPTPTLIELVQQVRERIPALVTAFTRREPDPYDVQPLADAADTLAAGGQIDVVPEVDAGVAENAQAEDVGDSEDSGENIELTLTDLASSQTGAETTDTADENAEDGTQSGDLSLSEDDVSAFQDAVSDAPKQDPWAIESGDDGALGDAIDIDLGSDDGDVTSEFDDTIELGLPEREPDYTATDSLDDIPDMADKADVSGQALAIGDKDPVLLEIFASEARRNLALVTRWLFSLDSDLSEHAVDDEVHRALHTLKGSARMAEIEAVAEVAEPAEKLVRDLISNNRRATNEQVALVRQVGELIADNLDHGLHQEHLPGAETLIAALLQQRQENASGATASQADPHILAVFLSEGMDLIVDAEQLLEQWAQHPQQTEELVRLRDELNLLANSASTAGLAEIQELAAALADCYSAVEEGRLPFSEELHTQAAEGQDALMNMMDCLAAGQTVRAELGLVDALRELASHEGGPDDDGPGPGAHGDEITEAAEFASDDPATMNLEMPRDADAISSQYQAHLDPELVELFLEEAEEILESASNILDQWENGDSGNVSALQRDLHTLKGGARMAGIAPVGDLSHELENLYEGYNAGQLNVTASLFALLHRCHDRLADMIDSLKRGGTPGGSPELEADIRAFMSGEPTDTVDASSVPQASLPESAPGFSDVAPEPPAEPVVVEDAHQDAVLPQPERDPELVEIFLEEADEILESAGTSLETWVEQQDNLIELQSLQRDLHTLKGGARMAEVPELGDLGHELETLYEGLAQSQLAVEPSLIDLLHRCHDRLAEMVEALKANRALPTGDVLMVAIHDYVADPAGFVLPAMDTVTATPESPVQPVTDEQTSDQVTAPPASDSPQPVMLGETWQPDTDPEILAIFLEESEELSEIIDGCLSSWKDHPESNDFVDDLKRALHTLKGGARLAGLKELGDISHDFETYLLELDKRTGAPSQDDFKPMLAWHDQISRGMESVARSADLPEVKAEPEAAPATEVIPAASPQPQQPKPDDRRQRQTQAQPQEMVRVGADVLEALVNLAGETSINRGRVEQGISEFTFNLEEMGNTVNRLYEQLRRLDSETEAQIMSNYQKGVDRGEFDEDFDPLEMDQYSELHQITKQLSESASDLLDLRNTLLDRTKDTETLLLQQSRINTELQEKLMRTRMVPFTRLVPRLRRIVRQISGEVGKRVDFDVLNPEGELDRSLMERVVAPLEHMLRNAVDHGIETAEGRQSAGKDDTGRINLELGREGGEVVITLSDDGKGIDTEAVLNKAIERGLVAPDAQLSDQEIQQFIFHAGFSTAAAVTQISGRGVGMDVVASEIKQMGGSVTIDSRKGQGTRFIIRLPFTLAMNRALMVKAAEDTYAIPLNQIEGIVRISPFELQHYFEEDNPVYTYVGQDYELVYLGNFVHGNRAPHLENQTTPMPVLLIRSTEHTVAIVVDDLVGSREVVVKSVGPQLASVAGISGATILGDGSVVIILDIHSLIRAAHVQVPTLPVVEVEETPALPDVEPVPARETPVVMVTDDSVTVRKVTTRLLERNGYEVVTAKDGMDAIAKLEDVKPDVMLLDIEMPRMDGFEVATHVRHDSRLKDVPIIMITSRTGEKHRERAFDIGVNCYMGKPFQENELLNTIRELLGELQESHNE</sequence>
<dbReference type="RefSeq" id="WP_119917916.1">
    <property type="nucleotide sequence ID" value="NZ_QYYA01000002.1"/>
</dbReference>
<protein>
    <recommendedName>
        <fullName evidence="3">Chemotaxis protein CheA</fullName>
        <ecNumber evidence="2">2.7.13.3</ecNumber>
    </recommendedName>
</protein>
<dbReference type="SMART" id="SM00073">
    <property type="entry name" value="HPT"/>
    <property type="match status" value="5"/>
</dbReference>
<keyword evidence="5" id="KW-0808">Transferase</keyword>
<dbReference type="SUPFAM" id="SSF47226">
    <property type="entry name" value="Histidine-containing phosphotransfer domain, HPT domain"/>
    <property type="match status" value="8"/>
</dbReference>
<feature type="modified residue" description="4-aspartylphosphate" evidence="10">
    <location>
        <position position="2309"/>
    </location>
</feature>
<accession>A0A418XZY2</accession>
<dbReference type="Pfam" id="PF01627">
    <property type="entry name" value="Hpt"/>
    <property type="match status" value="6"/>
</dbReference>
<feature type="domain" description="HPt" evidence="15">
    <location>
        <begin position="1264"/>
        <end position="1366"/>
    </location>
</feature>
<evidence type="ECO:0000256" key="5">
    <source>
        <dbReference type="ARBA" id="ARBA00022679"/>
    </source>
</evidence>
<dbReference type="InterPro" id="IPR058661">
    <property type="entry name" value="FimL_2nd"/>
</dbReference>
<evidence type="ECO:0000256" key="7">
    <source>
        <dbReference type="ARBA" id="ARBA00023012"/>
    </source>
</evidence>
<dbReference type="InterPro" id="IPR008207">
    <property type="entry name" value="Sig_transdc_His_kin_Hpt_dom"/>
</dbReference>
<evidence type="ECO:0000256" key="3">
    <source>
        <dbReference type="ARBA" id="ARBA00021495"/>
    </source>
</evidence>
<dbReference type="Pfam" id="PF26379">
    <property type="entry name" value="FimL_2nd"/>
    <property type="match status" value="1"/>
</dbReference>
<keyword evidence="6" id="KW-0418">Kinase</keyword>
<evidence type="ECO:0000259" key="13">
    <source>
        <dbReference type="PROSITE" id="PS50110"/>
    </source>
</evidence>
<dbReference type="SMART" id="SM00448">
    <property type="entry name" value="REC"/>
    <property type="match status" value="1"/>
</dbReference>
<reference evidence="16 17" key="1">
    <citation type="submission" date="2018-09" db="EMBL/GenBank/DDBJ databases">
        <title>Alcanivorax profundi sp. nov., isolated from 1000 m-depth seawater of the Mariana Trench.</title>
        <authorList>
            <person name="Liu J."/>
        </authorList>
    </citation>
    <scope>NUCLEOTIDE SEQUENCE [LARGE SCALE GENOMIC DNA]</scope>
    <source>
        <strain evidence="16 17">MTEO17</strain>
    </source>
</reference>
<dbReference type="FunFam" id="3.30.565.10:FF:000016">
    <property type="entry name" value="Chemotaxis protein CheA, putative"/>
    <property type="match status" value="1"/>
</dbReference>
<feature type="region of interest" description="Disordered" evidence="11">
    <location>
        <begin position="1577"/>
        <end position="1605"/>
    </location>
</feature>
<dbReference type="Pfam" id="PF01584">
    <property type="entry name" value="CheW"/>
    <property type="match status" value="1"/>
</dbReference>
<dbReference type="OrthoDB" id="9803176at2"/>
<organism evidence="16 17">
    <name type="scientific">Alcanivorax profundi</name>
    <dbReference type="NCBI Taxonomy" id="2338368"/>
    <lineage>
        <taxon>Bacteria</taxon>
        <taxon>Pseudomonadati</taxon>
        <taxon>Pseudomonadota</taxon>
        <taxon>Gammaproteobacteria</taxon>
        <taxon>Oceanospirillales</taxon>
        <taxon>Alcanivoracaceae</taxon>
        <taxon>Alcanivorax</taxon>
    </lineage>
</organism>
<keyword evidence="7" id="KW-0902">Two-component regulatory system</keyword>
<dbReference type="PROSITE" id="PS50109">
    <property type="entry name" value="HIS_KIN"/>
    <property type="match status" value="1"/>
</dbReference>
<dbReference type="InterPro" id="IPR004105">
    <property type="entry name" value="CheA-like_dim"/>
</dbReference>
<feature type="modified residue" description="Phosphohistidine" evidence="9">
    <location>
        <position position="1483"/>
    </location>
</feature>
<dbReference type="CDD" id="cd16916">
    <property type="entry name" value="HATPase_CheA-like"/>
    <property type="match status" value="1"/>
</dbReference>
<dbReference type="Proteomes" id="UP000283734">
    <property type="component" value="Unassembled WGS sequence"/>
</dbReference>
<dbReference type="PROSITE" id="PS50110">
    <property type="entry name" value="RESPONSE_REGULATORY"/>
    <property type="match status" value="1"/>
</dbReference>
<evidence type="ECO:0000313" key="16">
    <source>
        <dbReference type="EMBL" id="RJG18580.1"/>
    </source>
</evidence>
<evidence type="ECO:0000259" key="14">
    <source>
        <dbReference type="PROSITE" id="PS50851"/>
    </source>
</evidence>
<feature type="region of interest" description="Disordered" evidence="11">
    <location>
        <begin position="838"/>
        <end position="901"/>
    </location>
</feature>
<dbReference type="Pfam" id="PF02895">
    <property type="entry name" value="H-kinase_dim"/>
    <property type="match status" value="1"/>
</dbReference>
<feature type="compositionally biased region" description="Acidic residues" evidence="11">
    <location>
        <begin position="600"/>
        <end position="609"/>
    </location>
</feature>
<dbReference type="PROSITE" id="PS50851">
    <property type="entry name" value="CHEW"/>
    <property type="match status" value="1"/>
</dbReference>
<evidence type="ECO:0000256" key="2">
    <source>
        <dbReference type="ARBA" id="ARBA00012438"/>
    </source>
</evidence>
<feature type="compositionally biased region" description="Low complexity" evidence="11">
    <location>
        <begin position="1731"/>
        <end position="1745"/>
    </location>
</feature>
<feature type="modified residue" description="Phosphohistidine" evidence="9">
    <location>
        <position position="1309"/>
    </location>
</feature>
<evidence type="ECO:0000259" key="15">
    <source>
        <dbReference type="PROSITE" id="PS50894"/>
    </source>
</evidence>
<dbReference type="CDD" id="cd00088">
    <property type="entry name" value="HPT"/>
    <property type="match status" value="5"/>
</dbReference>
<dbReference type="CDD" id="cd17546">
    <property type="entry name" value="REC_hyHK_CKI1_RcsC-like"/>
    <property type="match status" value="1"/>
</dbReference>
<name>A0A418XZY2_9GAMM</name>